<accession>A0A0D2FTF4</accession>
<gene>
    <name evidence="2" type="ORF">PV04_10197</name>
</gene>
<dbReference type="Proteomes" id="UP000054266">
    <property type="component" value="Unassembled WGS sequence"/>
</dbReference>
<evidence type="ECO:0008006" key="4">
    <source>
        <dbReference type="Google" id="ProtNLM"/>
    </source>
</evidence>
<dbReference type="Pfam" id="PF11951">
    <property type="entry name" value="Fungal_trans_2"/>
    <property type="match status" value="1"/>
</dbReference>
<dbReference type="AlphaFoldDB" id="A0A0D2FTF4"/>
<evidence type="ECO:0000313" key="2">
    <source>
        <dbReference type="EMBL" id="KIW63344.1"/>
    </source>
</evidence>
<evidence type="ECO:0000313" key="3">
    <source>
        <dbReference type="Proteomes" id="UP000054266"/>
    </source>
</evidence>
<dbReference type="EMBL" id="KN846962">
    <property type="protein sequence ID" value="KIW63344.1"/>
    <property type="molecule type" value="Genomic_DNA"/>
</dbReference>
<organism evidence="2 3">
    <name type="scientific">Phialophora macrospora</name>
    <dbReference type="NCBI Taxonomy" id="1851006"/>
    <lineage>
        <taxon>Eukaryota</taxon>
        <taxon>Fungi</taxon>
        <taxon>Dikarya</taxon>
        <taxon>Ascomycota</taxon>
        <taxon>Pezizomycotina</taxon>
        <taxon>Eurotiomycetes</taxon>
        <taxon>Chaetothyriomycetidae</taxon>
        <taxon>Chaetothyriales</taxon>
        <taxon>Herpotrichiellaceae</taxon>
        <taxon>Phialophora</taxon>
    </lineage>
</organism>
<feature type="compositionally biased region" description="Basic residues" evidence="1">
    <location>
        <begin position="41"/>
        <end position="51"/>
    </location>
</feature>
<dbReference type="HOGENOM" id="CLU_016895_1_0_1"/>
<proteinExistence type="predicted"/>
<protein>
    <recommendedName>
        <fullName evidence="4">Transcription factor domain-containing protein</fullName>
    </recommendedName>
</protein>
<evidence type="ECO:0000256" key="1">
    <source>
        <dbReference type="SAM" id="MobiDB-lite"/>
    </source>
</evidence>
<dbReference type="InterPro" id="IPR021858">
    <property type="entry name" value="Fun_TF"/>
</dbReference>
<reference evidence="2 3" key="1">
    <citation type="submission" date="2015-01" db="EMBL/GenBank/DDBJ databases">
        <title>The Genome Sequence of Capronia semiimmersa CBS27337.</title>
        <authorList>
            <consortium name="The Broad Institute Genomics Platform"/>
            <person name="Cuomo C."/>
            <person name="de Hoog S."/>
            <person name="Gorbushina A."/>
            <person name="Stielow B."/>
            <person name="Teixiera M."/>
            <person name="Abouelleil A."/>
            <person name="Chapman S.B."/>
            <person name="Priest M."/>
            <person name="Young S.K."/>
            <person name="Wortman J."/>
            <person name="Nusbaum C."/>
            <person name="Birren B."/>
        </authorList>
    </citation>
    <scope>NUCLEOTIDE SEQUENCE [LARGE SCALE GENOMIC DNA]</scope>
    <source>
        <strain evidence="2 3">CBS 27337</strain>
    </source>
</reference>
<sequence length="476" mass="53707">MAKAAAVRIQFVYDRTSHVLSEKDYKFQNAEALSHAAKISHERRRQRKASSLRKESSPASSRDASNPSSGTPDSVMSFSYVHYLDPLYNVPHPRVGSFYRAIDIWFQWILPNAAPAFVLFNVSNVFESYFSSPGCQSEAAQHCIAALAYGCLELHRKETNRREFDYSQDQLKHNALAISLLKKDIASKKIAADSPSAINTIFLLSFLAQFRGDHHESALHRKALRRLFDYTAGPVDRAEFDRRYGGLLLQFSCWMDVLEGRPNVLEILPERQNPQMMVSAFNCSAASKNYDVAASLPQGFRSLAMKGVLSEETRRLLARFAHACEFGLGAVPKPEGQFPDYAAASPWLTAAEPGLEKCLLLALLCYAHMRWSIAPNYVAGILCHTISRTKLAQALPWVPATDDPAILECLVWMWMVLVDSYRLEGSVLPRDGLSCLGEFRSHFPRWQSWMEIENEVLPKFFWREGDSVAIRGAWEC</sequence>
<feature type="compositionally biased region" description="Polar residues" evidence="1">
    <location>
        <begin position="57"/>
        <end position="71"/>
    </location>
</feature>
<feature type="region of interest" description="Disordered" evidence="1">
    <location>
        <begin position="38"/>
        <end position="71"/>
    </location>
</feature>
<keyword evidence="3" id="KW-1185">Reference proteome</keyword>
<name>A0A0D2FTF4_9EURO</name>